<organism evidence="1 2">
    <name type="scientific">Ajellomyces capsulatus</name>
    <name type="common">Darling's disease fungus</name>
    <name type="synonym">Histoplasma capsulatum</name>
    <dbReference type="NCBI Taxonomy" id="5037"/>
    <lineage>
        <taxon>Eukaryota</taxon>
        <taxon>Fungi</taxon>
        <taxon>Dikarya</taxon>
        <taxon>Ascomycota</taxon>
        <taxon>Pezizomycotina</taxon>
        <taxon>Eurotiomycetes</taxon>
        <taxon>Eurotiomycetidae</taxon>
        <taxon>Onygenales</taxon>
        <taxon>Ajellomycetaceae</taxon>
        <taxon>Histoplasma</taxon>
    </lineage>
</organism>
<gene>
    <name evidence="1" type="ORF">I7I52_06663</name>
</gene>
<protein>
    <submittedName>
        <fullName evidence="1">Uncharacterized protein</fullName>
    </submittedName>
</protein>
<proteinExistence type="predicted"/>
<dbReference type="Proteomes" id="UP000670092">
    <property type="component" value="Unassembled WGS sequence"/>
</dbReference>
<name>A0A8H8CZP6_AJECA</name>
<reference evidence="1 2" key="1">
    <citation type="submission" date="2021-01" db="EMBL/GenBank/DDBJ databases">
        <title>Chromosome-level genome assembly of a human fungal pathogen reveals clustering of transcriptionally co-regulated genes.</title>
        <authorList>
            <person name="Voorhies M."/>
            <person name="Cohen S."/>
            <person name="Shea T.P."/>
            <person name="Petrus S."/>
            <person name="Munoz J.F."/>
            <person name="Poplawski S."/>
            <person name="Goldman W.E."/>
            <person name="Michael T."/>
            <person name="Cuomo C.A."/>
            <person name="Sil A."/>
            <person name="Beyhan S."/>
        </authorList>
    </citation>
    <scope>NUCLEOTIDE SEQUENCE [LARGE SCALE GENOMIC DNA]</scope>
    <source>
        <strain evidence="1 2">G184AR</strain>
    </source>
</reference>
<evidence type="ECO:0000313" key="1">
    <source>
        <dbReference type="EMBL" id="KAG5296120.1"/>
    </source>
</evidence>
<dbReference type="EMBL" id="JAEVHI010000003">
    <property type="protein sequence ID" value="KAG5296120.1"/>
    <property type="molecule type" value="Genomic_DNA"/>
</dbReference>
<accession>A0A8H8CZP6</accession>
<comment type="caution">
    <text evidence="1">The sequence shown here is derived from an EMBL/GenBank/DDBJ whole genome shotgun (WGS) entry which is preliminary data.</text>
</comment>
<dbReference type="VEuPathDB" id="FungiDB:I7I52_06663"/>
<sequence>MKEFEIEIKNMFICFGVKKEKRGYQAERKKSSQDIYSAVFISSNKKSCLATHKRQMRDTNRYTRYLDLKVSFG</sequence>
<dbReference type="AlphaFoldDB" id="A0A8H8CZP6"/>
<evidence type="ECO:0000313" key="2">
    <source>
        <dbReference type="Proteomes" id="UP000670092"/>
    </source>
</evidence>